<comment type="caution">
    <text evidence="2">The sequence shown here is derived from an EMBL/GenBank/DDBJ whole genome shotgun (WGS) entry which is preliminary data.</text>
</comment>
<keyword evidence="1" id="KW-0472">Membrane</keyword>
<feature type="transmembrane region" description="Helical" evidence="1">
    <location>
        <begin position="43"/>
        <end position="65"/>
    </location>
</feature>
<evidence type="ECO:0000313" key="2">
    <source>
        <dbReference type="EMBL" id="MEU8134662.1"/>
    </source>
</evidence>
<dbReference type="EMBL" id="JBEZFP010000030">
    <property type="protein sequence ID" value="MEU8134662.1"/>
    <property type="molecule type" value="Genomic_DNA"/>
</dbReference>
<protein>
    <submittedName>
        <fullName evidence="2">Uncharacterized protein</fullName>
    </submittedName>
</protein>
<evidence type="ECO:0000313" key="3">
    <source>
        <dbReference type="Proteomes" id="UP001551482"/>
    </source>
</evidence>
<keyword evidence="1" id="KW-0812">Transmembrane</keyword>
<name>A0ABV3DHG4_9ACTN</name>
<dbReference type="RefSeq" id="WP_358353514.1">
    <property type="nucleotide sequence ID" value="NZ_JBEZFP010000030.1"/>
</dbReference>
<gene>
    <name evidence="2" type="ORF">AB0C36_14245</name>
</gene>
<sequence length="331" mass="34937">MQQDEQIRLLLIEAVDDLGPTPDLTPHALKAGRRSLALARVRTGAISVVAAAAVLTPAVVVAPWWNDATGAAATYQASMPLHPRAWPADSPLEAPTAAFPVVAGDPVEGEPELDDDQRQVQYAFKQKAAEIFTSVLPAGWGDIALTYRSLNGYALTTPQGVLRLTFMGTPIPPGVDREASYPTTCPPPDGVKVRAGDCLSTTLADGTGVLVRRSGGYDEAGAPTGPSNFSAQFVRGDFVFSLDVEPDRVRPAPTVPTATQVLDIAKNADVVRLADFWARYPRLMDDGYPDTAVNVTLTPAAVSPSPNAADATVHVSDSPVWFVVTSGAGKR</sequence>
<proteinExistence type="predicted"/>
<accession>A0ABV3DHG4</accession>
<keyword evidence="1" id="KW-1133">Transmembrane helix</keyword>
<reference evidence="2 3" key="1">
    <citation type="submission" date="2024-06" db="EMBL/GenBank/DDBJ databases">
        <title>The Natural Products Discovery Center: Release of the First 8490 Sequenced Strains for Exploring Actinobacteria Biosynthetic Diversity.</title>
        <authorList>
            <person name="Kalkreuter E."/>
            <person name="Kautsar S.A."/>
            <person name="Yang D."/>
            <person name="Bader C.D."/>
            <person name="Teijaro C.N."/>
            <person name="Fluegel L."/>
            <person name="Davis C.M."/>
            <person name="Simpson J.R."/>
            <person name="Lauterbach L."/>
            <person name="Steele A.D."/>
            <person name="Gui C."/>
            <person name="Meng S."/>
            <person name="Li G."/>
            <person name="Viehrig K."/>
            <person name="Ye F."/>
            <person name="Su P."/>
            <person name="Kiefer A.F."/>
            <person name="Nichols A."/>
            <person name="Cepeda A.J."/>
            <person name="Yan W."/>
            <person name="Fan B."/>
            <person name="Jiang Y."/>
            <person name="Adhikari A."/>
            <person name="Zheng C.-J."/>
            <person name="Schuster L."/>
            <person name="Cowan T.M."/>
            <person name="Smanski M.J."/>
            <person name="Chevrette M.G."/>
            <person name="De Carvalho L.P.S."/>
            <person name="Shen B."/>
        </authorList>
    </citation>
    <scope>NUCLEOTIDE SEQUENCE [LARGE SCALE GENOMIC DNA]</scope>
    <source>
        <strain evidence="2 3">NPDC048946</strain>
    </source>
</reference>
<evidence type="ECO:0000256" key="1">
    <source>
        <dbReference type="SAM" id="Phobius"/>
    </source>
</evidence>
<dbReference type="Proteomes" id="UP001551482">
    <property type="component" value="Unassembled WGS sequence"/>
</dbReference>
<keyword evidence="3" id="KW-1185">Reference proteome</keyword>
<organism evidence="2 3">
    <name type="scientific">Streptodolium elevatio</name>
    <dbReference type="NCBI Taxonomy" id="3157996"/>
    <lineage>
        <taxon>Bacteria</taxon>
        <taxon>Bacillati</taxon>
        <taxon>Actinomycetota</taxon>
        <taxon>Actinomycetes</taxon>
        <taxon>Kitasatosporales</taxon>
        <taxon>Streptomycetaceae</taxon>
        <taxon>Streptodolium</taxon>
    </lineage>
</organism>